<dbReference type="EMBL" id="KN559099">
    <property type="protein sequence ID" value="KHJ86899.1"/>
    <property type="molecule type" value="Genomic_DNA"/>
</dbReference>
<evidence type="ECO:0000313" key="1">
    <source>
        <dbReference type="EMBL" id="KHJ86899.1"/>
    </source>
</evidence>
<protein>
    <submittedName>
        <fullName evidence="1">Uncharacterized protein</fullName>
    </submittedName>
</protein>
<accession>A0A0B1SPL6</accession>
<sequence length="204" mass="21629">MFGYGGGKKATILASLSSHQSMNDGFGNLTDWHLGLTTLAPTTTHPTTKFVPTVEAKTTMGGTTKAKADLELAEVEDTIPITSGDIDSLFALIQSEFGCGSYSDDADRILVPNVIMFVSDNFGSYANFWNKFAAETANGWSCSDCPGTPAYVFLSATNDVAPVGLGTTYSINDAEYFDLATSMKAVNNFNAIVNGICTSPLKSK</sequence>
<dbReference type="Proteomes" id="UP000053660">
    <property type="component" value="Unassembled WGS sequence"/>
</dbReference>
<proteinExistence type="predicted"/>
<name>A0A0B1SPL6_OESDE</name>
<evidence type="ECO:0000313" key="2">
    <source>
        <dbReference type="Proteomes" id="UP000053660"/>
    </source>
</evidence>
<organism evidence="1 2">
    <name type="scientific">Oesophagostomum dentatum</name>
    <name type="common">Nodular worm</name>
    <dbReference type="NCBI Taxonomy" id="61180"/>
    <lineage>
        <taxon>Eukaryota</taxon>
        <taxon>Metazoa</taxon>
        <taxon>Ecdysozoa</taxon>
        <taxon>Nematoda</taxon>
        <taxon>Chromadorea</taxon>
        <taxon>Rhabditida</taxon>
        <taxon>Rhabditina</taxon>
        <taxon>Rhabditomorpha</taxon>
        <taxon>Strongyloidea</taxon>
        <taxon>Strongylidae</taxon>
        <taxon>Oesophagostomum</taxon>
    </lineage>
</organism>
<gene>
    <name evidence="1" type="ORF">OESDEN_13336</name>
</gene>
<keyword evidence="2" id="KW-1185">Reference proteome</keyword>
<dbReference type="OrthoDB" id="5849729at2759"/>
<dbReference type="AlphaFoldDB" id="A0A0B1SPL6"/>
<reference evidence="1 2" key="1">
    <citation type="submission" date="2014-03" db="EMBL/GenBank/DDBJ databases">
        <title>Draft genome of the hookworm Oesophagostomum dentatum.</title>
        <authorList>
            <person name="Mitreva M."/>
        </authorList>
    </citation>
    <scope>NUCLEOTIDE SEQUENCE [LARGE SCALE GENOMIC DNA]</scope>
    <source>
        <strain evidence="1 2">OD-Hann</strain>
    </source>
</reference>